<name>A0ABM0QI84_GALVR</name>
<evidence type="ECO:0000313" key="2">
    <source>
        <dbReference type="Proteomes" id="UP000694923"/>
    </source>
</evidence>
<dbReference type="RefSeq" id="XP_008568075.1">
    <property type="nucleotide sequence ID" value="XM_008569853.1"/>
</dbReference>
<feature type="domain" description="KRAB" evidence="1">
    <location>
        <begin position="33"/>
        <end position="101"/>
    </location>
</feature>
<dbReference type="InterPro" id="IPR036051">
    <property type="entry name" value="KRAB_dom_sf"/>
</dbReference>
<evidence type="ECO:0000259" key="1">
    <source>
        <dbReference type="PROSITE" id="PS50805"/>
    </source>
</evidence>
<dbReference type="PANTHER" id="PTHR23232">
    <property type="entry name" value="KRAB DOMAIN C2H2 ZINC FINGER"/>
    <property type="match status" value="1"/>
</dbReference>
<dbReference type="InterPro" id="IPR050169">
    <property type="entry name" value="Krueppel_C2H2_ZnF"/>
</dbReference>
<accession>A0ABM0QI84</accession>
<dbReference type="InterPro" id="IPR001909">
    <property type="entry name" value="KRAB"/>
</dbReference>
<protein>
    <submittedName>
        <fullName evidence="3">KRAB domain-containing protein 1</fullName>
    </submittedName>
</protein>
<dbReference type="SMART" id="SM00349">
    <property type="entry name" value="KRAB"/>
    <property type="match status" value="1"/>
</dbReference>
<dbReference type="PANTHER" id="PTHR23232:SF162">
    <property type="entry name" value="ZINC FINGER PROTEIN 662"/>
    <property type="match status" value="1"/>
</dbReference>
<sequence>MAVASLERRALPGPVLELLPGLPAPDRARPESVTFEDVAIYFSENEWTGLASAQRIMYRDVMLENYEAVASLAFPFPKPALISQLERGEAPPLPRALLRAQ</sequence>
<keyword evidence="2" id="KW-1185">Reference proteome</keyword>
<dbReference type="CDD" id="cd07765">
    <property type="entry name" value="KRAB_A-box"/>
    <property type="match status" value="1"/>
</dbReference>
<dbReference type="PROSITE" id="PS50805">
    <property type="entry name" value="KRAB"/>
    <property type="match status" value="1"/>
</dbReference>
<reference evidence="3" key="1">
    <citation type="submission" date="2025-08" db="UniProtKB">
        <authorList>
            <consortium name="RefSeq"/>
        </authorList>
    </citation>
    <scope>IDENTIFICATION</scope>
</reference>
<dbReference type="GeneID" id="103588232"/>
<proteinExistence type="predicted"/>
<gene>
    <name evidence="3" type="primary">KRBOX1</name>
</gene>
<dbReference type="Proteomes" id="UP000694923">
    <property type="component" value="Unplaced"/>
</dbReference>
<evidence type="ECO:0000313" key="3">
    <source>
        <dbReference type="RefSeq" id="XP_008568075.1"/>
    </source>
</evidence>
<dbReference type="SUPFAM" id="SSF109640">
    <property type="entry name" value="KRAB domain (Kruppel-associated box)"/>
    <property type="match status" value="1"/>
</dbReference>
<organism evidence="2 3">
    <name type="scientific">Galeopterus variegatus</name>
    <name type="common">Malayan flying lemur</name>
    <name type="synonym">Cynocephalus variegatus</name>
    <dbReference type="NCBI Taxonomy" id="482537"/>
    <lineage>
        <taxon>Eukaryota</taxon>
        <taxon>Metazoa</taxon>
        <taxon>Chordata</taxon>
        <taxon>Craniata</taxon>
        <taxon>Vertebrata</taxon>
        <taxon>Euteleostomi</taxon>
        <taxon>Mammalia</taxon>
        <taxon>Eutheria</taxon>
        <taxon>Euarchontoglires</taxon>
        <taxon>Dermoptera</taxon>
        <taxon>Cynocephalidae</taxon>
        <taxon>Galeopterus</taxon>
    </lineage>
</organism>
<dbReference type="Pfam" id="PF01352">
    <property type="entry name" value="KRAB"/>
    <property type="match status" value="1"/>
</dbReference>
<dbReference type="Gene3D" id="6.10.140.140">
    <property type="match status" value="1"/>
</dbReference>